<feature type="region of interest" description="Disordered" evidence="1">
    <location>
        <begin position="166"/>
        <end position="239"/>
    </location>
</feature>
<evidence type="ECO:0000313" key="3">
    <source>
        <dbReference type="Proteomes" id="UP000271241"/>
    </source>
</evidence>
<organism evidence="2 3">
    <name type="scientific">Thamnocephalis sphaerospora</name>
    <dbReference type="NCBI Taxonomy" id="78915"/>
    <lineage>
        <taxon>Eukaryota</taxon>
        <taxon>Fungi</taxon>
        <taxon>Fungi incertae sedis</taxon>
        <taxon>Zoopagomycota</taxon>
        <taxon>Zoopagomycotina</taxon>
        <taxon>Zoopagomycetes</taxon>
        <taxon>Zoopagales</taxon>
        <taxon>Sigmoideomycetaceae</taxon>
        <taxon>Thamnocephalis</taxon>
    </lineage>
</organism>
<feature type="compositionally biased region" description="Basic and acidic residues" evidence="1">
    <location>
        <begin position="166"/>
        <end position="176"/>
    </location>
</feature>
<gene>
    <name evidence="2" type="ORF">THASP1DRAFT_28653</name>
</gene>
<feature type="compositionally biased region" description="Basic residues" evidence="1">
    <location>
        <begin position="274"/>
        <end position="283"/>
    </location>
</feature>
<dbReference type="EMBL" id="KZ992505">
    <property type="protein sequence ID" value="RKP09551.1"/>
    <property type="molecule type" value="Genomic_DNA"/>
</dbReference>
<evidence type="ECO:0000313" key="2">
    <source>
        <dbReference type="EMBL" id="RKP09551.1"/>
    </source>
</evidence>
<dbReference type="AlphaFoldDB" id="A0A4P9XVC7"/>
<evidence type="ECO:0000256" key="1">
    <source>
        <dbReference type="SAM" id="MobiDB-lite"/>
    </source>
</evidence>
<feature type="compositionally biased region" description="Basic and acidic residues" evidence="1">
    <location>
        <begin position="411"/>
        <end position="420"/>
    </location>
</feature>
<sequence>MASNNHTDDLVVPDFHVGLNPNGDQIVPTVKDIVHGVDHTENRGVPPAAEDLENAVVPDISATRKGEARCKKEAKHTHNGWLVAYAFILSTQGIRPEDAGVDAPVKGQQLRQPSKNTVLTVNSCKQQCWATNGLKRWADRSRRHVAMHDVADTALAFVSDIEQRRLGHATERNNTERKKKNKKNKKKGKGHGQMTRTKTKQQRRKRAKKRTPTAIREEHNAVSAPKAADSAASPHEDHAHELTEHPVWEKSMMDAFSKYFDNLCSLFASDSKKPKKIKRIKRTKGQESRDTASGEPSCKSAAEQAVEAEVPASAEEAVDAKEVADAKEATDIEATVNTEETADAEETAGAEKCAKAEEAANVEEIEGVEKVANAEEATDAAAHRDAPVAPLESMTAQQSETLAAGPQSENQDIHALDTHTRSPAGMLSPPMSPCATSTDGHELKLQQSQAYEAAVEAYSTPSASPRLVAS</sequence>
<feature type="compositionally biased region" description="Basic and acidic residues" evidence="1">
    <location>
        <begin position="318"/>
        <end position="330"/>
    </location>
</feature>
<reference evidence="3" key="1">
    <citation type="journal article" date="2018" name="Nat. Microbiol.">
        <title>Leveraging single-cell genomics to expand the fungal tree of life.</title>
        <authorList>
            <person name="Ahrendt S.R."/>
            <person name="Quandt C.A."/>
            <person name="Ciobanu D."/>
            <person name="Clum A."/>
            <person name="Salamov A."/>
            <person name="Andreopoulos B."/>
            <person name="Cheng J.F."/>
            <person name="Woyke T."/>
            <person name="Pelin A."/>
            <person name="Henrissat B."/>
            <person name="Reynolds N.K."/>
            <person name="Benny G.L."/>
            <person name="Smith M.E."/>
            <person name="James T.Y."/>
            <person name="Grigoriev I.V."/>
        </authorList>
    </citation>
    <scope>NUCLEOTIDE SEQUENCE [LARGE SCALE GENOMIC DNA]</scope>
    <source>
        <strain evidence="3">RSA 1356</strain>
    </source>
</reference>
<feature type="compositionally biased region" description="Low complexity" evidence="1">
    <location>
        <begin position="221"/>
        <end position="233"/>
    </location>
</feature>
<proteinExistence type="predicted"/>
<feature type="compositionally biased region" description="Low complexity" evidence="1">
    <location>
        <begin position="301"/>
        <end position="315"/>
    </location>
</feature>
<feature type="region of interest" description="Disordered" evidence="1">
    <location>
        <begin position="274"/>
        <end position="443"/>
    </location>
</feature>
<accession>A0A4P9XVC7</accession>
<dbReference type="Proteomes" id="UP000271241">
    <property type="component" value="Unassembled WGS sequence"/>
</dbReference>
<feature type="compositionally biased region" description="Basic residues" evidence="1">
    <location>
        <begin position="197"/>
        <end position="211"/>
    </location>
</feature>
<protein>
    <submittedName>
        <fullName evidence="2">Uncharacterized protein</fullName>
    </submittedName>
</protein>
<keyword evidence="3" id="KW-1185">Reference proteome</keyword>
<name>A0A4P9XVC7_9FUNG</name>
<feature type="compositionally biased region" description="Basic residues" evidence="1">
    <location>
        <begin position="177"/>
        <end position="190"/>
    </location>
</feature>